<dbReference type="GO" id="GO:0016757">
    <property type="term" value="F:glycosyltransferase activity"/>
    <property type="evidence" value="ECO:0007669"/>
    <property type="project" value="UniProtKB-KW"/>
</dbReference>
<evidence type="ECO:0000256" key="3">
    <source>
        <dbReference type="ARBA" id="ARBA00022679"/>
    </source>
</evidence>
<dbReference type="Pfam" id="PF00535">
    <property type="entry name" value="Glycos_transf_2"/>
    <property type="match status" value="1"/>
</dbReference>
<reference evidence="6" key="1">
    <citation type="submission" date="2016-10" db="EMBL/GenBank/DDBJ databases">
        <authorList>
            <person name="Varghese N."/>
            <person name="Submissions S."/>
        </authorList>
    </citation>
    <scope>NUCLEOTIDE SEQUENCE [LARGE SCALE GENOMIC DNA]</scope>
    <source>
        <strain evidence="6">DSM 1565</strain>
    </source>
</reference>
<dbReference type="RefSeq" id="WP_177228133.1">
    <property type="nucleotide sequence ID" value="NZ_FPCH01000002.1"/>
</dbReference>
<dbReference type="STRING" id="51670.SAMN04488557_2261"/>
<dbReference type="InterPro" id="IPR050834">
    <property type="entry name" value="Glycosyltransf_2"/>
</dbReference>
<dbReference type="Gene3D" id="3.90.550.10">
    <property type="entry name" value="Spore Coat Polysaccharide Biosynthesis Protein SpsA, Chain A"/>
    <property type="match status" value="1"/>
</dbReference>
<feature type="domain" description="Glycosyltransferase 2-like" evidence="4">
    <location>
        <begin position="7"/>
        <end position="164"/>
    </location>
</feature>
<dbReference type="Proteomes" id="UP000199423">
    <property type="component" value="Unassembled WGS sequence"/>
</dbReference>
<dbReference type="PANTHER" id="PTHR43685:SF5">
    <property type="entry name" value="GLYCOSYLTRANSFERASE EPSE-RELATED"/>
    <property type="match status" value="1"/>
</dbReference>
<evidence type="ECO:0000313" key="6">
    <source>
        <dbReference type="Proteomes" id="UP000199423"/>
    </source>
</evidence>
<dbReference type="PANTHER" id="PTHR43685">
    <property type="entry name" value="GLYCOSYLTRANSFERASE"/>
    <property type="match status" value="1"/>
</dbReference>
<accession>A0A1I7NHX0</accession>
<organism evidence="5 6">
    <name type="scientific">Hyphomicrobium facile</name>
    <dbReference type="NCBI Taxonomy" id="51670"/>
    <lineage>
        <taxon>Bacteria</taxon>
        <taxon>Pseudomonadati</taxon>
        <taxon>Pseudomonadota</taxon>
        <taxon>Alphaproteobacteria</taxon>
        <taxon>Hyphomicrobiales</taxon>
        <taxon>Hyphomicrobiaceae</taxon>
        <taxon>Hyphomicrobium</taxon>
    </lineage>
</organism>
<dbReference type="AlphaFoldDB" id="A0A1I7NHX0"/>
<evidence type="ECO:0000259" key="4">
    <source>
        <dbReference type="Pfam" id="PF00535"/>
    </source>
</evidence>
<dbReference type="InterPro" id="IPR001173">
    <property type="entry name" value="Glyco_trans_2-like"/>
</dbReference>
<comment type="similarity">
    <text evidence="1">Belongs to the glycosyltransferase 2 family.</text>
</comment>
<name>A0A1I7NHX0_9HYPH</name>
<evidence type="ECO:0000313" key="5">
    <source>
        <dbReference type="EMBL" id="SFV34234.1"/>
    </source>
</evidence>
<dbReference type="SUPFAM" id="SSF53448">
    <property type="entry name" value="Nucleotide-diphospho-sugar transferases"/>
    <property type="match status" value="1"/>
</dbReference>
<keyword evidence="3 5" id="KW-0808">Transferase</keyword>
<protein>
    <submittedName>
        <fullName evidence="5">Glycosyl transferase family 2</fullName>
    </submittedName>
</protein>
<keyword evidence="6" id="KW-1185">Reference proteome</keyword>
<evidence type="ECO:0000256" key="1">
    <source>
        <dbReference type="ARBA" id="ARBA00006739"/>
    </source>
</evidence>
<proteinExistence type="inferred from homology"/>
<evidence type="ECO:0000256" key="2">
    <source>
        <dbReference type="ARBA" id="ARBA00022676"/>
    </source>
</evidence>
<keyword evidence="2" id="KW-0328">Glycosyltransferase</keyword>
<dbReference type="InterPro" id="IPR029044">
    <property type="entry name" value="Nucleotide-diphossugar_trans"/>
</dbReference>
<dbReference type="EMBL" id="FPCH01000002">
    <property type="protein sequence ID" value="SFV34234.1"/>
    <property type="molecule type" value="Genomic_DNA"/>
</dbReference>
<gene>
    <name evidence="5" type="ORF">SAMN04488557_2261</name>
</gene>
<sequence length="369" mass="41726">MAPNVDVVLPVRNGARYLQSAIESLLAEIKMISRIIVIDDGSTDDTPAILSGLALSPKIHVIRQQTSGLIAALNRGLETSDAQFVARMDADDVSLVGRLENQVRFLETNPGVAAVGCQVDYIDEDGHSTGSRTHYPTDPKDIREQLCKSCVVCHPTVLARRDALLSIGRYRNVFQHAEDYDLFLRLSEQFQIANLPEVFFKYRRHGDQVSNSGNIRQSFSRDLALYAAKERRAGRLDPTIGWTEPPRYNDEILRGSADPMLRDLGITYEAIEQISHKRPELVSRDAILKVLDLARRRYLGEGRKQRYGLVRRVGRLAFERNHLLLAGYATWALWQIRIADSRWFRHEGLKILSAVTAYFFCDAFLDVSA</sequence>